<name>A0A4U1BSL0_9GAMM</name>
<feature type="transmembrane region" description="Helical" evidence="1">
    <location>
        <begin position="187"/>
        <end position="206"/>
    </location>
</feature>
<accession>A0A4U1BSL0</accession>
<organism evidence="2 3">
    <name type="scientific">Ferrimonas aestuarii</name>
    <dbReference type="NCBI Taxonomy" id="2569539"/>
    <lineage>
        <taxon>Bacteria</taxon>
        <taxon>Pseudomonadati</taxon>
        <taxon>Pseudomonadota</taxon>
        <taxon>Gammaproteobacteria</taxon>
        <taxon>Alteromonadales</taxon>
        <taxon>Ferrimonadaceae</taxon>
        <taxon>Ferrimonas</taxon>
    </lineage>
</organism>
<sequence>MSPHHAHPNQRARLTRALPLARYWPWTVNVLLALFSGIWLLHLALTLPQFPVSSTQCLLLISAGLLCALSVLPLAGGRAHRKFLMVTAGVALALLVIAASFTTPSETSAMGDYLWAQLFFLSRPLTLGCVIASAVGYWLLQSHPDSELSFNCHLLALLSGTLFLAGEIAGSYWAMQGWGHSWSWSSHFFFSALFYLLLILVFHFPTRWMRTQQQQNRAKAMLLSFIALLQLGYRLL</sequence>
<dbReference type="Proteomes" id="UP000305675">
    <property type="component" value="Unassembled WGS sequence"/>
</dbReference>
<evidence type="ECO:0000313" key="3">
    <source>
        <dbReference type="Proteomes" id="UP000305675"/>
    </source>
</evidence>
<evidence type="ECO:0000256" key="1">
    <source>
        <dbReference type="SAM" id="Phobius"/>
    </source>
</evidence>
<feature type="transmembrane region" description="Helical" evidence="1">
    <location>
        <begin position="53"/>
        <end position="76"/>
    </location>
</feature>
<protein>
    <submittedName>
        <fullName evidence="2">Uncharacterized protein</fullName>
    </submittedName>
</protein>
<gene>
    <name evidence="2" type="ORF">FCL42_02770</name>
</gene>
<keyword evidence="3" id="KW-1185">Reference proteome</keyword>
<feature type="transmembrane region" description="Helical" evidence="1">
    <location>
        <begin position="83"/>
        <end position="102"/>
    </location>
</feature>
<dbReference type="AlphaFoldDB" id="A0A4U1BSL0"/>
<feature type="transmembrane region" description="Helical" evidence="1">
    <location>
        <begin position="152"/>
        <end position="175"/>
    </location>
</feature>
<dbReference type="RefSeq" id="WP_136861835.1">
    <property type="nucleotide sequence ID" value="NZ_SWCJ01000001.1"/>
</dbReference>
<evidence type="ECO:0000313" key="2">
    <source>
        <dbReference type="EMBL" id="TKB58687.1"/>
    </source>
</evidence>
<comment type="caution">
    <text evidence="2">The sequence shown here is derived from an EMBL/GenBank/DDBJ whole genome shotgun (WGS) entry which is preliminary data.</text>
</comment>
<keyword evidence="1" id="KW-1133">Transmembrane helix</keyword>
<dbReference type="SUPFAM" id="SSF103473">
    <property type="entry name" value="MFS general substrate transporter"/>
    <property type="match status" value="1"/>
</dbReference>
<keyword evidence="1" id="KW-0472">Membrane</keyword>
<dbReference type="InterPro" id="IPR036259">
    <property type="entry name" value="MFS_trans_sf"/>
</dbReference>
<keyword evidence="1" id="KW-0812">Transmembrane</keyword>
<feature type="transmembrane region" description="Helical" evidence="1">
    <location>
        <begin position="114"/>
        <end position="140"/>
    </location>
</feature>
<reference evidence="2 3" key="1">
    <citation type="submission" date="2019-04" db="EMBL/GenBank/DDBJ databases">
        <authorList>
            <person name="Hwang J.C."/>
        </authorList>
    </citation>
    <scope>NUCLEOTIDE SEQUENCE [LARGE SCALE GENOMIC DNA]</scope>
    <source>
        <strain evidence="2 3">IMCC35002</strain>
    </source>
</reference>
<dbReference type="OrthoDB" id="6263308at2"/>
<feature type="transmembrane region" description="Helical" evidence="1">
    <location>
        <begin position="21"/>
        <end position="41"/>
    </location>
</feature>
<proteinExistence type="predicted"/>
<dbReference type="EMBL" id="SWCJ01000001">
    <property type="protein sequence ID" value="TKB58687.1"/>
    <property type="molecule type" value="Genomic_DNA"/>
</dbReference>